<evidence type="ECO:0000259" key="15">
    <source>
        <dbReference type="PROSITE" id="PS50862"/>
    </source>
</evidence>
<feature type="binding site" evidence="12">
    <location>
        <position position="441"/>
    </location>
    <ligand>
        <name>L-serine</name>
        <dbReference type="ChEBI" id="CHEBI:33384"/>
    </ligand>
</feature>
<comment type="subunit">
    <text evidence="12">Homodimer. The tRNA molecule binds across the dimer.</text>
</comment>
<dbReference type="InterPro" id="IPR042103">
    <property type="entry name" value="SerRS_1_N_sf"/>
</dbReference>
<sequence>MRERVGMEVVLRCGPVLPGGDGPPCWRERSRDENACPAVPESIIVCDFGDEDGDDMLDLKAVAADPEDFQRRLGRRSPEAAQLLEPVKALAARRRELNVALEGQKKAQSAANAKVGQLMRTDKAAGEAARAEARALGDAVKANEEQLRSVEGEIEALLLVVPNPPAASVPDGKDEHDNQEVRRWGEKPRFDFQPKPHWELGEALGVLEWQQAAKLSGSRFTVYKGAAARLERAIASFFLDVHASRGYTEILPPYLVTRETMTGTGQLPKFEEDLFKTQGADPLYLIPTAEVPVTNLHRDEILPGEQLPVSYCAWTPCFRAEAGSAGKDTRGLIRQHQFHKVELVKIAKPEASDAEQEKMLDDASEVLRRLGLHHRVVLLCAGDMGFSAAKTYDIEVWCPGQDAFREISSVSNCEDFQARRMRLRYRDEKGKPRLAHTLNGSGVAVGRTVVAIFEQYQQADGSVLVPEALRPYMGGVERIEKQEFPRGVER</sequence>
<evidence type="ECO:0000313" key="17">
    <source>
        <dbReference type="Proteomes" id="UP000503640"/>
    </source>
</evidence>
<dbReference type="InterPro" id="IPR002317">
    <property type="entry name" value="Ser-tRNA-ligase_type_1"/>
</dbReference>
<dbReference type="EC" id="6.1.1.11" evidence="12"/>
<keyword evidence="4 12" id="KW-0963">Cytoplasm</keyword>
<dbReference type="EMBL" id="BJTG01000003">
    <property type="protein sequence ID" value="GEJ56683.1"/>
    <property type="molecule type" value="Genomic_DNA"/>
</dbReference>
<evidence type="ECO:0000256" key="14">
    <source>
        <dbReference type="PIRSR" id="PIRSR001529-2"/>
    </source>
</evidence>
<dbReference type="GO" id="GO:0016260">
    <property type="term" value="P:selenocysteine biosynthetic process"/>
    <property type="evidence" value="ECO:0007669"/>
    <property type="project" value="UniProtKB-UniRule"/>
</dbReference>
<feature type="binding site" evidence="12 13">
    <location>
        <position position="342"/>
    </location>
    <ligand>
        <name>L-serine</name>
        <dbReference type="ChEBI" id="CHEBI:33384"/>
    </ligand>
</feature>
<gene>
    <name evidence="12 16" type="primary">serS</name>
    <name evidence="16" type="ORF">AMYX_14240</name>
</gene>
<dbReference type="GO" id="GO:0006434">
    <property type="term" value="P:seryl-tRNA aminoacylation"/>
    <property type="evidence" value="ECO:0007669"/>
    <property type="project" value="UniProtKB-UniRule"/>
</dbReference>
<keyword evidence="8 12" id="KW-0648">Protein biosynthesis</keyword>
<feature type="binding site" evidence="12 14">
    <location>
        <begin position="406"/>
        <end position="409"/>
    </location>
    <ligand>
        <name>ATP</name>
        <dbReference type="ChEBI" id="CHEBI:30616"/>
    </ligand>
</feature>
<comment type="caution">
    <text evidence="16">The sequence shown here is derived from an EMBL/GenBank/DDBJ whole genome shotgun (WGS) entry which is preliminary data.</text>
</comment>
<comment type="caution">
    <text evidence="12">Lacks conserved residue(s) required for the propagation of feature annotation.</text>
</comment>
<feature type="domain" description="Aminoacyl-transfer RNA synthetases class-II family profile" evidence="15">
    <location>
        <begin position="229"/>
        <end position="466"/>
    </location>
</feature>
<dbReference type="InterPro" id="IPR015866">
    <property type="entry name" value="Ser-tRNA-synth_1_N"/>
</dbReference>
<feature type="binding site" evidence="13">
    <location>
        <position position="439"/>
    </location>
    <ligand>
        <name>L-serine</name>
        <dbReference type="ChEBI" id="CHEBI:33384"/>
    </ligand>
</feature>
<comment type="domain">
    <text evidence="12">Consists of two distinct domains, a catalytic core and a N-terminal extension that is involved in tRNA binding.</text>
</comment>
<dbReference type="PANTHER" id="PTHR43697:SF1">
    <property type="entry name" value="SERINE--TRNA LIGASE"/>
    <property type="match status" value="1"/>
</dbReference>
<dbReference type="Pfam" id="PF00587">
    <property type="entry name" value="tRNA-synt_2b"/>
    <property type="match status" value="1"/>
</dbReference>
<comment type="catalytic activity">
    <reaction evidence="11 12">
        <text>tRNA(Ser) + L-serine + ATP = L-seryl-tRNA(Ser) + AMP + diphosphate + H(+)</text>
        <dbReference type="Rhea" id="RHEA:12292"/>
        <dbReference type="Rhea" id="RHEA-COMP:9669"/>
        <dbReference type="Rhea" id="RHEA-COMP:9703"/>
        <dbReference type="ChEBI" id="CHEBI:15378"/>
        <dbReference type="ChEBI" id="CHEBI:30616"/>
        <dbReference type="ChEBI" id="CHEBI:33019"/>
        <dbReference type="ChEBI" id="CHEBI:33384"/>
        <dbReference type="ChEBI" id="CHEBI:78442"/>
        <dbReference type="ChEBI" id="CHEBI:78533"/>
        <dbReference type="ChEBI" id="CHEBI:456215"/>
        <dbReference type="EC" id="6.1.1.11"/>
    </reaction>
</comment>
<feature type="binding site" evidence="13">
    <location>
        <position position="319"/>
    </location>
    <ligand>
        <name>L-serine</name>
        <dbReference type="ChEBI" id="CHEBI:33384"/>
    </ligand>
</feature>
<evidence type="ECO:0000256" key="3">
    <source>
        <dbReference type="ARBA" id="ARBA00010728"/>
    </source>
</evidence>
<evidence type="ECO:0000256" key="8">
    <source>
        <dbReference type="ARBA" id="ARBA00022917"/>
    </source>
</evidence>
<feature type="binding site" evidence="12">
    <location>
        <begin position="288"/>
        <end position="290"/>
    </location>
    <ligand>
        <name>L-serine</name>
        <dbReference type="ChEBI" id="CHEBI:33384"/>
    </ligand>
</feature>
<keyword evidence="17" id="KW-1185">Reference proteome</keyword>
<dbReference type="InterPro" id="IPR006195">
    <property type="entry name" value="aa-tRNA-synth_II"/>
</dbReference>
<dbReference type="NCBIfam" id="TIGR00414">
    <property type="entry name" value="serS"/>
    <property type="match status" value="1"/>
</dbReference>
<dbReference type="Proteomes" id="UP000503640">
    <property type="component" value="Unassembled WGS sequence"/>
</dbReference>
<comment type="subcellular location">
    <subcellularLocation>
        <location evidence="1 12">Cytoplasm</location>
    </subcellularLocation>
</comment>
<dbReference type="AlphaFoldDB" id="A0A7I9VJX9"/>
<evidence type="ECO:0000256" key="4">
    <source>
        <dbReference type="ARBA" id="ARBA00022490"/>
    </source>
</evidence>
<dbReference type="Gene3D" id="3.30.930.10">
    <property type="entry name" value="Bira Bifunctional Protein, Domain 2"/>
    <property type="match status" value="1"/>
</dbReference>
<dbReference type="SUPFAM" id="SSF46589">
    <property type="entry name" value="tRNA-binding arm"/>
    <property type="match status" value="1"/>
</dbReference>
<dbReference type="CDD" id="cd00770">
    <property type="entry name" value="SerRS_core"/>
    <property type="match status" value="1"/>
</dbReference>
<keyword evidence="6 12" id="KW-0547">Nucleotide-binding</keyword>
<evidence type="ECO:0000313" key="16">
    <source>
        <dbReference type="EMBL" id="GEJ56683.1"/>
    </source>
</evidence>
<keyword evidence="9 12" id="KW-0030">Aminoacyl-tRNA synthetase</keyword>
<keyword evidence="5 12" id="KW-0436">Ligase</keyword>
<evidence type="ECO:0000256" key="12">
    <source>
        <dbReference type="HAMAP-Rule" id="MF_00176"/>
    </source>
</evidence>
<accession>A0A7I9VJX9</accession>
<dbReference type="InterPro" id="IPR002314">
    <property type="entry name" value="aa-tRNA-synt_IIb"/>
</dbReference>
<dbReference type="PROSITE" id="PS50862">
    <property type="entry name" value="AA_TRNA_LIGASE_II"/>
    <property type="match status" value="1"/>
</dbReference>
<dbReference type="UniPathway" id="UPA00906">
    <property type="reaction ID" value="UER00895"/>
</dbReference>
<dbReference type="GO" id="GO:0004828">
    <property type="term" value="F:serine-tRNA ligase activity"/>
    <property type="evidence" value="ECO:0007669"/>
    <property type="project" value="UniProtKB-UniRule"/>
</dbReference>
<dbReference type="GO" id="GO:0005737">
    <property type="term" value="C:cytoplasm"/>
    <property type="evidence" value="ECO:0007669"/>
    <property type="project" value="UniProtKB-SubCell"/>
</dbReference>
<dbReference type="Gene3D" id="1.10.287.40">
    <property type="entry name" value="Serine-tRNA synthetase, tRNA binding domain"/>
    <property type="match status" value="1"/>
</dbReference>
<proteinExistence type="inferred from homology"/>
<evidence type="ECO:0000256" key="7">
    <source>
        <dbReference type="ARBA" id="ARBA00022840"/>
    </source>
</evidence>
<comment type="function">
    <text evidence="12">Catalyzes the attachment of serine to tRNA(Ser). Is also able to aminoacylate tRNA(Sec) with serine, to form the misacylated tRNA L-seryl-tRNA(Sec), which will be further converted into selenocysteinyl-tRNA(Sec).</text>
</comment>
<dbReference type="HAMAP" id="MF_00176">
    <property type="entry name" value="Ser_tRNA_synth_type1"/>
    <property type="match status" value="1"/>
</dbReference>
<organism evidence="16 17">
    <name type="scientific">Anaeromyxobacter diazotrophicus</name>
    <dbReference type="NCBI Taxonomy" id="2590199"/>
    <lineage>
        <taxon>Bacteria</taxon>
        <taxon>Pseudomonadati</taxon>
        <taxon>Myxococcota</taxon>
        <taxon>Myxococcia</taxon>
        <taxon>Myxococcales</taxon>
        <taxon>Cystobacterineae</taxon>
        <taxon>Anaeromyxobacteraceae</taxon>
        <taxon>Anaeromyxobacter</taxon>
    </lineage>
</organism>
<evidence type="ECO:0000256" key="10">
    <source>
        <dbReference type="ARBA" id="ARBA00047929"/>
    </source>
</evidence>
<dbReference type="InterPro" id="IPR033729">
    <property type="entry name" value="SerRS_core"/>
</dbReference>
<dbReference type="PIRSF" id="PIRSF001529">
    <property type="entry name" value="Ser-tRNA-synth_IIa"/>
    <property type="match status" value="1"/>
</dbReference>
<evidence type="ECO:0000256" key="5">
    <source>
        <dbReference type="ARBA" id="ARBA00022598"/>
    </source>
</evidence>
<dbReference type="PRINTS" id="PR00981">
    <property type="entry name" value="TRNASYNTHSER"/>
</dbReference>
<evidence type="ECO:0000256" key="9">
    <source>
        <dbReference type="ARBA" id="ARBA00023146"/>
    </source>
</evidence>
<dbReference type="SUPFAM" id="SSF55681">
    <property type="entry name" value="Class II aaRS and biotin synthetases"/>
    <property type="match status" value="1"/>
</dbReference>
<reference evidence="17" key="1">
    <citation type="journal article" date="2020" name="Appl. Environ. Microbiol.">
        <title>Diazotrophic Anaeromyxobacter Isolates from Soils.</title>
        <authorList>
            <person name="Masuda Y."/>
            <person name="Yamanaka H."/>
            <person name="Xu Z.X."/>
            <person name="Shiratori Y."/>
            <person name="Aono T."/>
            <person name="Amachi S."/>
            <person name="Senoo K."/>
            <person name="Itoh H."/>
        </authorList>
    </citation>
    <scope>NUCLEOTIDE SEQUENCE [LARGE SCALE GENOMIC DNA]</scope>
    <source>
        <strain evidence="17">R267</strain>
    </source>
</reference>
<evidence type="ECO:0000256" key="11">
    <source>
        <dbReference type="ARBA" id="ARBA00048823"/>
    </source>
</evidence>
<comment type="pathway">
    <text evidence="2 12">Aminoacyl-tRNA biosynthesis; selenocysteinyl-tRNA(Sec) biosynthesis; L-seryl-tRNA(Sec) from L-serine and tRNA(Sec): step 1/1.</text>
</comment>
<dbReference type="Pfam" id="PF02403">
    <property type="entry name" value="Seryl_tRNA_N"/>
    <property type="match status" value="1"/>
</dbReference>
<dbReference type="InterPro" id="IPR010978">
    <property type="entry name" value="tRNA-bd_arm"/>
</dbReference>
<comment type="similarity">
    <text evidence="3 12">Belongs to the class-II aminoacyl-tRNA synthetase family. Type-1 seryl-tRNA synthetase subfamily.</text>
</comment>
<feature type="binding site" evidence="13">
    <location>
        <position position="288"/>
    </location>
    <ligand>
        <name>L-serine</name>
        <dbReference type="ChEBI" id="CHEBI:33384"/>
    </ligand>
</feature>
<evidence type="ECO:0000256" key="1">
    <source>
        <dbReference type="ARBA" id="ARBA00004496"/>
    </source>
</evidence>
<feature type="binding site" evidence="12 14">
    <location>
        <begin position="319"/>
        <end position="321"/>
    </location>
    <ligand>
        <name>ATP</name>
        <dbReference type="ChEBI" id="CHEBI:30616"/>
    </ligand>
</feature>
<dbReference type="PANTHER" id="PTHR43697">
    <property type="entry name" value="SERYL-TRNA SYNTHETASE"/>
    <property type="match status" value="1"/>
</dbReference>
<dbReference type="InterPro" id="IPR045864">
    <property type="entry name" value="aa-tRNA-synth_II/BPL/LPL"/>
</dbReference>
<comment type="catalytic activity">
    <reaction evidence="10 12">
        <text>tRNA(Sec) + L-serine + ATP = L-seryl-tRNA(Sec) + AMP + diphosphate + H(+)</text>
        <dbReference type="Rhea" id="RHEA:42580"/>
        <dbReference type="Rhea" id="RHEA-COMP:9742"/>
        <dbReference type="Rhea" id="RHEA-COMP:10128"/>
        <dbReference type="ChEBI" id="CHEBI:15378"/>
        <dbReference type="ChEBI" id="CHEBI:30616"/>
        <dbReference type="ChEBI" id="CHEBI:33019"/>
        <dbReference type="ChEBI" id="CHEBI:33384"/>
        <dbReference type="ChEBI" id="CHEBI:78442"/>
        <dbReference type="ChEBI" id="CHEBI:78533"/>
        <dbReference type="ChEBI" id="CHEBI:456215"/>
        <dbReference type="EC" id="6.1.1.11"/>
    </reaction>
</comment>
<evidence type="ECO:0000256" key="2">
    <source>
        <dbReference type="ARBA" id="ARBA00005045"/>
    </source>
</evidence>
<evidence type="ECO:0000256" key="13">
    <source>
        <dbReference type="PIRSR" id="PIRSR001529-1"/>
    </source>
</evidence>
<evidence type="ECO:0000256" key="6">
    <source>
        <dbReference type="ARBA" id="ARBA00022741"/>
    </source>
</evidence>
<dbReference type="GO" id="GO:0005524">
    <property type="term" value="F:ATP binding"/>
    <property type="evidence" value="ECO:0007669"/>
    <property type="project" value="UniProtKB-UniRule"/>
</dbReference>
<keyword evidence="7 12" id="KW-0067">ATP-binding</keyword>
<protein>
    <recommendedName>
        <fullName evidence="12">Serine--tRNA ligase</fullName>
        <ecNumber evidence="12">6.1.1.11</ecNumber>
    </recommendedName>
    <alternativeName>
        <fullName evidence="12">Seryl-tRNA synthetase</fullName>
        <shortName evidence="12">SerRS</shortName>
    </alternativeName>
    <alternativeName>
        <fullName evidence="12">Seryl-tRNA(Ser/Sec) synthetase</fullName>
    </alternativeName>
</protein>
<name>A0A7I9VJX9_9BACT</name>